<dbReference type="AlphaFoldDB" id="A0A382FK13"/>
<reference evidence="1" key="1">
    <citation type="submission" date="2018-05" db="EMBL/GenBank/DDBJ databases">
        <authorList>
            <person name="Lanie J.A."/>
            <person name="Ng W.-L."/>
            <person name="Kazmierczak K.M."/>
            <person name="Andrzejewski T.M."/>
            <person name="Davidsen T.M."/>
            <person name="Wayne K.J."/>
            <person name="Tettelin H."/>
            <person name="Glass J.I."/>
            <person name="Rusch D."/>
            <person name="Podicherti R."/>
            <person name="Tsui H.-C.T."/>
            <person name="Winkler M.E."/>
        </authorList>
    </citation>
    <scope>NUCLEOTIDE SEQUENCE</scope>
</reference>
<proteinExistence type="predicted"/>
<protein>
    <submittedName>
        <fullName evidence="1">Uncharacterized protein</fullName>
    </submittedName>
</protein>
<accession>A0A382FK13</accession>
<evidence type="ECO:0000313" key="1">
    <source>
        <dbReference type="EMBL" id="SVB62975.1"/>
    </source>
</evidence>
<name>A0A382FK13_9ZZZZ</name>
<dbReference type="EMBL" id="UINC01050242">
    <property type="protein sequence ID" value="SVB62975.1"/>
    <property type="molecule type" value="Genomic_DNA"/>
</dbReference>
<sequence>VVVDIYEPGSWFWPDDLELEKSEDAPKESGKILPTIMEKYHKNDLGHSGRQKNPVITPARWYYSPKEEIEIDEFPVTGGMWPDAAKLTKIPEGIPTRKISRAVDLVDRNYGR</sequence>
<feature type="non-terminal residue" evidence="1">
    <location>
        <position position="1"/>
    </location>
</feature>
<organism evidence="1">
    <name type="scientific">marine metagenome</name>
    <dbReference type="NCBI Taxonomy" id="408172"/>
    <lineage>
        <taxon>unclassified sequences</taxon>
        <taxon>metagenomes</taxon>
        <taxon>ecological metagenomes</taxon>
    </lineage>
</organism>
<gene>
    <name evidence="1" type="ORF">METZ01_LOCUS215829</name>
</gene>